<protein>
    <submittedName>
        <fullName evidence="1">Uncharacterized protein</fullName>
    </submittedName>
</protein>
<sequence>MWPALDHLHPGLVRDWGSDRLVIGAPACGSWVAACPDGAGGWTVTAHGPREIWTEIQEAAARWQAAGSPASYRLHLEHDEDQ</sequence>
<reference evidence="1 2" key="1">
    <citation type="submission" date="2024-03" db="EMBL/GenBank/DDBJ databases">
        <title>Novel Streptomyces species of biotechnological and ecological value are a feature of Machair soil.</title>
        <authorList>
            <person name="Prole J.R."/>
            <person name="Goodfellow M."/>
            <person name="Allenby N."/>
            <person name="Ward A.C."/>
        </authorList>
    </citation>
    <scope>NUCLEOTIDE SEQUENCE [LARGE SCALE GENOMIC DNA]</scope>
    <source>
        <strain evidence="1 2">MS1.HAVA.3</strain>
    </source>
</reference>
<gene>
    <name evidence="1" type="ORF">WKI68_43935</name>
</gene>
<keyword evidence="2" id="KW-1185">Reference proteome</keyword>
<accession>A0ABU8UEN1</accession>
<proteinExistence type="predicted"/>
<evidence type="ECO:0000313" key="1">
    <source>
        <dbReference type="EMBL" id="MEJ8646339.1"/>
    </source>
</evidence>
<dbReference type="EMBL" id="JBBKAM010000004">
    <property type="protein sequence ID" value="MEJ8646339.1"/>
    <property type="molecule type" value="Genomic_DNA"/>
</dbReference>
<name>A0ABU8UEN1_9ACTN</name>
<organism evidence="1 2">
    <name type="scientific">Streptomyces caledonius</name>
    <dbReference type="NCBI Taxonomy" id="3134107"/>
    <lineage>
        <taxon>Bacteria</taxon>
        <taxon>Bacillati</taxon>
        <taxon>Actinomycetota</taxon>
        <taxon>Actinomycetes</taxon>
        <taxon>Kitasatosporales</taxon>
        <taxon>Streptomycetaceae</taxon>
        <taxon>Streptomyces</taxon>
    </lineage>
</organism>
<evidence type="ECO:0000313" key="2">
    <source>
        <dbReference type="Proteomes" id="UP001382904"/>
    </source>
</evidence>
<dbReference type="Proteomes" id="UP001382904">
    <property type="component" value="Unassembled WGS sequence"/>
</dbReference>
<comment type="caution">
    <text evidence="1">The sequence shown here is derived from an EMBL/GenBank/DDBJ whole genome shotgun (WGS) entry which is preliminary data.</text>
</comment>